<evidence type="ECO:0008006" key="4">
    <source>
        <dbReference type="Google" id="ProtNLM"/>
    </source>
</evidence>
<keyword evidence="3" id="KW-1185">Reference proteome</keyword>
<reference evidence="2 3" key="1">
    <citation type="submission" date="2020-08" db="EMBL/GenBank/DDBJ databases">
        <title>Genome sequence of Rhizobiales bacterium strain IZ6.</title>
        <authorList>
            <person name="Nakai R."/>
            <person name="Naganuma T."/>
        </authorList>
    </citation>
    <scope>NUCLEOTIDE SEQUENCE [LARGE SCALE GENOMIC DNA]</scope>
    <source>
        <strain evidence="2 3">IZ6</strain>
    </source>
</reference>
<gene>
    <name evidence="2" type="ORF">IZ6_18290</name>
</gene>
<dbReference type="KEGG" id="tso:IZ6_18290"/>
<evidence type="ECO:0000256" key="1">
    <source>
        <dbReference type="SAM" id="SignalP"/>
    </source>
</evidence>
<protein>
    <recommendedName>
        <fullName evidence="4">Porin</fullName>
    </recommendedName>
</protein>
<sequence length="63" mass="6693">MPFKLRSALALSTFLAVPGNGTAFVQALNGTGDISPAYNFEIGFERARGETVHVGRAGMQSTY</sequence>
<organism evidence="2 3">
    <name type="scientific">Terrihabitans soli</name>
    <dbReference type="NCBI Taxonomy" id="708113"/>
    <lineage>
        <taxon>Bacteria</taxon>
        <taxon>Pseudomonadati</taxon>
        <taxon>Pseudomonadota</taxon>
        <taxon>Alphaproteobacteria</taxon>
        <taxon>Hyphomicrobiales</taxon>
        <taxon>Terrihabitans</taxon>
    </lineage>
</organism>
<evidence type="ECO:0000313" key="3">
    <source>
        <dbReference type="Proteomes" id="UP000515317"/>
    </source>
</evidence>
<name>A0A6S6QL35_9HYPH</name>
<dbReference type="EMBL" id="AP023361">
    <property type="protein sequence ID" value="BCJ91094.1"/>
    <property type="molecule type" value="Genomic_DNA"/>
</dbReference>
<evidence type="ECO:0000313" key="2">
    <source>
        <dbReference type="EMBL" id="BCJ91094.1"/>
    </source>
</evidence>
<accession>A0A6S6QL35</accession>
<feature type="chain" id="PRO_5027953610" description="Porin" evidence="1">
    <location>
        <begin position="24"/>
        <end position="63"/>
    </location>
</feature>
<dbReference type="RefSeq" id="WP_222874768.1">
    <property type="nucleotide sequence ID" value="NZ_AP023361.1"/>
</dbReference>
<proteinExistence type="predicted"/>
<dbReference type="Proteomes" id="UP000515317">
    <property type="component" value="Chromosome"/>
</dbReference>
<keyword evidence="1" id="KW-0732">Signal</keyword>
<dbReference type="AlphaFoldDB" id="A0A6S6QL35"/>
<feature type="signal peptide" evidence="1">
    <location>
        <begin position="1"/>
        <end position="23"/>
    </location>
</feature>